<dbReference type="SMART" id="SM00895">
    <property type="entry name" value="FCD"/>
    <property type="match status" value="1"/>
</dbReference>
<protein>
    <submittedName>
        <fullName evidence="5">FCD domain-containing protein</fullName>
    </submittedName>
</protein>
<dbReference type="CDD" id="cd07377">
    <property type="entry name" value="WHTH_GntR"/>
    <property type="match status" value="1"/>
</dbReference>
<evidence type="ECO:0000313" key="5">
    <source>
        <dbReference type="EMBL" id="MCS5720340.1"/>
    </source>
</evidence>
<dbReference type="PANTHER" id="PTHR43537:SF47">
    <property type="entry name" value="REGULATORY PROTEIN GNTR HTH"/>
    <property type="match status" value="1"/>
</dbReference>
<dbReference type="SMART" id="SM00345">
    <property type="entry name" value="HTH_GNTR"/>
    <property type="match status" value="1"/>
</dbReference>
<feature type="domain" description="HTH gntR-type" evidence="4">
    <location>
        <begin position="17"/>
        <end position="85"/>
    </location>
</feature>
<comment type="caution">
    <text evidence="5">The sequence shown here is derived from an EMBL/GenBank/DDBJ whole genome shotgun (WGS) entry which is preliminary data.</text>
</comment>
<dbReference type="Gene3D" id="1.10.10.10">
    <property type="entry name" value="Winged helix-like DNA-binding domain superfamily/Winged helix DNA-binding domain"/>
    <property type="match status" value="1"/>
</dbReference>
<keyword evidence="1" id="KW-0805">Transcription regulation</keyword>
<dbReference type="PRINTS" id="PR00035">
    <property type="entry name" value="HTHGNTR"/>
</dbReference>
<organism evidence="5 6">
    <name type="scientific">Herbiconiux aconitum</name>
    <dbReference type="NCBI Taxonomy" id="2970913"/>
    <lineage>
        <taxon>Bacteria</taxon>
        <taxon>Bacillati</taxon>
        <taxon>Actinomycetota</taxon>
        <taxon>Actinomycetes</taxon>
        <taxon>Micrococcales</taxon>
        <taxon>Microbacteriaceae</taxon>
        <taxon>Herbiconiux</taxon>
    </lineage>
</organism>
<dbReference type="InterPro" id="IPR036388">
    <property type="entry name" value="WH-like_DNA-bd_sf"/>
</dbReference>
<dbReference type="InterPro" id="IPR011711">
    <property type="entry name" value="GntR_C"/>
</dbReference>
<keyword evidence="6" id="KW-1185">Reference proteome</keyword>
<keyword evidence="3" id="KW-0804">Transcription</keyword>
<dbReference type="RefSeq" id="WP_259510692.1">
    <property type="nucleotide sequence ID" value="NZ_JANLCM010000004.1"/>
</dbReference>
<accession>A0ABT2GVW1</accession>
<evidence type="ECO:0000256" key="3">
    <source>
        <dbReference type="ARBA" id="ARBA00023163"/>
    </source>
</evidence>
<sequence length="236" mass="26049">MNPEVSVSPPAAPFIRPGVTDYLTELFHEEIRSGRWAVGSKIPVENELVSWTGAGRNSVREAVQSLVQAGLVRREQGRGTFVIARSQLTQTLQRRLSASGRRDGLELRFAIDGATAELAAERRTDGDVRELRELLDARARSWQQPDIDQRMAADTALHRAVAAATHNDLFVELYDGLLELFRSVLRADVEGEVDHHAGQHERLVQAIADQDARAARAEIGDLLTPLIEDGTRTDSA</sequence>
<dbReference type="PANTHER" id="PTHR43537">
    <property type="entry name" value="TRANSCRIPTIONAL REGULATOR, GNTR FAMILY"/>
    <property type="match status" value="1"/>
</dbReference>
<dbReference type="InterPro" id="IPR036390">
    <property type="entry name" value="WH_DNA-bd_sf"/>
</dbReference>
<dbReference type="SUPFAM" id="SSF46785">
    <property type="entry name" value="Winged helix' DNA-binding domain"/>
    <property type="match status" value="1"/>
</dbReference>
<dbReference type="EMBL" id="JANLCM010000004">
    <property type="protein sequence ID" value="MCS5720340.1"/>
    <property type="molecule type" value="Genomic_DNA"/>
</dbReference>
<dbReference type="PROSITE" id="PS50949">
    <property type="entry name" value="HTH_GNTR"/>
    <property type="match status" value="1"/>
</dbReference>
<evidence type="ECO:0000256" key="2">
    <source>
        <dbReference type="ARBA" id="ARBA00023125"/>
    </source>
</evidence>
<evidence type="ECO:0000259" key="4">
    <source>
        <dbReference type="PROSITE" id="PS50949"/>
    </source>
</evidence>
<keyword evidence="2" id="KW-0238">DNA-binding</keyword>
<dbReference type="Pfam" id="PF00392">
    <property type="entry name" value="GntR"/>
    <property type="match status" value="1"/>
</dbReference>
<evidence type="ECO:0000256" key="1">
    <source>
        <dbReference type="ARBA" id="ARBA00023015"/>
    </source>
</evidence>
<reference evidence="5" key="1">
    <citation type="submission" date="2022-08" db="EMBL/GenBank/DDBJ databases">
        <authorList>
            <person name="Deng Y."/>
            <person name="Han X.-F."/>
            <person name="Zhang Y.-Q."/>
        </authorList>
    </citation>
    <scope>NUCLEOTIDE SEQUENCE</scope>
    <source>
        <strain evidence="5">CPCC 205763</strain>
    </source>
</reference>
<proteinExistence type="predicted"/>
<dbReference type="InterPro" id="IPR000524">
    <property type="entry name" value="Tscrpt_reg_HTH_GntR"/>
</dbReference>
<dbReference type="Proteomes" id="UP001165584">
    <property type="component" value="Unassembled WGS sequence"/>
</dbReference>
<dbReference type="Pfam" id="PF07729">
    <property type="entry name" value="FCD"/>
    <property type="match status" value="1"/>
</dbReference>
<gene>
    <name evidence="5" type="ORF">N1027_19615</name>
</gene>
<dbReference type="SUPFAM" id="SSF48008">
    <property type="entry name" value="GntR ligand-binding domain-like"/>
    <property type="match status" value="1"/>
</dbReference>
<name>A0ABT2GVW1_9MICO</name>
<dbReference type="Gene3D" id="1.20.120.530">
    <property type="entry name" value="GntR ligand-binding domain-like"/>
    <property type="match status" value="1"/>
</dbReference>
<evidence type="ECO:0000313" key="6">
    <source>
        <dbReference type="Proteomes" id="UP001165584"/>
    </source>
</evidence>
<dbReference type="InterPro" id="IPR008920">
    <property type="entry name" value="TF_FadR/GntR_C"/>
</dbReference>